<dbReference type="Proteomes" id="UP000324629">
    <property type="component" value="Unassembled WGS sequence"/>
</dbReference>
<gene>
    <name evidence="2" type="ORF">DEA37_0003688</name>
</gene>
<evidence type="ECO:0000313" key="2">
    <source>
        <dbReference type="EMBL" id="KAA3671280.1"/>
    </source>
</evidence>
<dbReference type="AlphaFoldDB" id="A0A5J4N7D5"/>
<accession>A0A5J4N7D5</accession>
<proteinExistence type="predicted"/>
<comment type="caution">
    <text evidence="2">The sequence shown here is derived from an EMBL/GenBank/DDBJ whole genome shotgun (WGS) entry which is preliminary data.</text>
</comment>
<dbReference type="EMBL" id="QNGE01006799">
    <property type="protein sequence ID" value="KAA3671280.1"/>
    <property type="molecule type" value="Genomic_DNA"/>
</dbReference>
<feature type="domain" description="Ig-like" evidence="1">
    <location>
        <begin position="104"/>
        <end position="187"/>
    </location>
</feature>
<protein>
    <recommendedName>
        <fullName evidence="1">Ig-like domain-containing protein</fullName>
    </recommendedName>
</protein>
<evidence type="ECO:0000313" key="3">
    <source>
        <dbReference type="Proteomes" id="UP000324629"/>
    </source>
</evidence>
<reference evidence="2 3" key="1">
    <citation type="journal article" date="2019" name="Gigascience">
        <title>Whole-genome sequence of the oriental lung fluke Paragonimus westermani.</title>
        <authorList>
            <person name="Oey H."/>
            <person name="Zakrzewski M."/>
            <person name="Narain K."/>
            <person name="Devi K.R."/>
            <person name="Agatsuma T."/>
            <person name="Nawaratna S."/>
            <person name="Gobert G.N."/>
            <person name="Jones M.K."/>
            <person name="Ragan M.A."/>
            <person name="McManus D.P."/>
            <person name="Krause L."/>
        </authorList>
    </citation>
    <scope>NUCLEOTIDE SEQUENCE [LARGE SCALE GENOMIC DNA]</scope>
    <source>
        <strain evidence="2 3">IND2009</strain>
    </source>
</reference>
<organism evidence="2 3">
    <name type="scientific">Paragonimus westermani</name>
    <dbReference type="NCBI Taxonomy" id="34504"/>
    <lineage>
        <taxon>Eukaryota</taxon>
        <taxon>Metazoa</taxon>
        <taxon>Spiralia</taxon>
        <taxon>Lophotrochozoa</taxon>
        <taxon>Platyhelminthes</taxon>
        <taxon>Trematoda</taxon>
        <taxon>Digenea</taxon>
        <taxon>Plagiorchiida</taxon>
        <taxon>Troglotremata</taxon>
        <taxon>Troglotrematidae</taxon>
        <taxon>Paragonimus</taxon>
    </lineage>
</organism>
<dbReference type="PROSITE" id="PS50835">
    <property type="entry name" value="IG_LIKE"/>
    <property type="match status" value="1"/>
</dbReference>
<keyword evidence="3" id="KW-1185">Reference proteome</keyword>
<name>A0A5J4N7D5_9TREM</name>
<sequence>MDLNPGQQSDLKISSDAMDERRLADATLSVPAINRTTPYGLPARKLELDWRRVGEFDPFNDAGDFTCFVNNTMSSGSKTLTLPSGRVPVEIPEDPFTRVYIYSPDVFVSPESTVEVREGDQLRLYCQYDSRPLGDFHGWSSDSPVIQAQMQVTNRGYSSRISTQAASLDLNEQSVQCKFGDQQKPVHIKEIGGRPSEIDRIDWFVQYANGIRRSVVKSRLAQNIELEDNGRRARFISLSTSSTGAKVFCVVRPVDALTATQAYYPSPTVDLWIRPAKIAAHIEPQHGPGVVFGDEAETISLSCVVTGDGHSDTSSSNNFVEVRRLTLNTVILIGSLPDTWRNRTVRDAVISWENRVIPSTTRLELGSEAKPTSHDMPWLVMRPVNSELIVGGLRKKPEWIGEFRCLAEDLHSDATAYSDWVRLEVRAGDVASRIPRLRIIPQVNPTFPFYPTSVQCVDDNQNHPSEVTWIRQGESTSP</sequence>
<dbReference type="InterPro" id="IPR007110">
    <property type="entry name" value="Ig-like_dom"/>
</dbReference>
<evidence type="ECO:0000259" key="1">
    <source>
        <dbReference type="PROSITE" id="PS50835"/>
    </source>
</evidence>